<dbReference type="EMBL" id="JAAIRV010000020">
    <property type="protein sequence ID" value="NSI58890.1"/>
    <property type="molecule type" value="Genomic_DNA"/>
</dbReference>
<feature type="transmembrane region" description="Helical" evidence="6">
    <location>
        <begin position="77"/>
        <end position="95"/>
    </location>
</feature>
<evidence type="ECO:0000256" key="4">
    <source>
        <dbReference type="ARBA" id="ARBA00022989"/>
    </source>
</evidence>
<evidence type="ECO:0000313" key="11">
    <source>
        <dbReference type="Proteomes" id="UP000234849"/>
    </source>
</evidence>
<gene>
    <name evidence="9" type="ORF">CDL18_02670</name>
    <name evidence="10" type="ORF">DWY88_04970</name>
    <name evidence="8" type="ORF">G4993_10835</name>
</gene>
<dbReference type="InterPro" id="IPR011701">
    <property type="entry name" value="MFS"/>
</dbReference>
<name>A0A2N5NLU4_MEDGN</name>
<dbReference type="Proteomes" id="UP000286137">
    <property type="component" value="Unassembled WGS sequence"/>
</dbReference>
<proteinExistence type="predicted"/>
<dbReference type="Pfam" id="PF07690">
    <property type="entry name" value="MFS_1"/>
    <property type="match status" value="1"/>
</dbReference>
<dbReference type="AlphaFoldDB" id="A0A2N5NLU4"/>
<dbReference type="GO" id="GO:0022857">
    <property type="term" value="F:transmembrane transporter activity"/>
    <property type="evidence" value="ECO:0007669"/>
    <property type="project" value="InterPro"/>
</dbReference>
<evidence type="ECO:0000256" key="5">
    <source>
        <dbReference type="ARBA" id="ARBA00023136"/>
    </source>
</evidence>
<feature type="transmembrane region" description="Helical" evidence="6">
    <location>
        <begin position="101"/>
        <end position="124"/>
    </location>
</feature>
<reference evidence="8" key="3">
    <citation type="journal article" date="2020" name="Cell Host Microbe">
        <title>Functional and Genomic Variation between Human-Derived Isolates of Lachnospiraceae Reveals Inter- and Intra-Species Diversity.</title>
        <authorList>
            <person name="Sorbara M.T."/>
            <person name="Littmann E.R."/>
            <person name="Fontana E."/>
            <person name="Moody T.U."/>
            <person name="Kohout C.E."/>
            <person name="Gjonbalaj M."/>
            <person name="Eaton V."/>
            <person name="Seok R."/>
            <person name="Leiner I.M."/>
            <person name="Pamer E.G."/>
        </authorList>
    </citation>
    <scope>NUCLEOTIDE SEQUENCE</scope>
    <source>
        <strain evidence="8">MSK.15.32</strain>
    </source>
</reference>
<evidence type="ECO:0000313" key="8">
    <source>
        <dbReference type="EMBL" id="NSI58890.1"/>
    </source>
</evidence>
<dbReference type="PANTHER" id="PTHR23530:SF1">
    <property type="entry name" value="PERMEASE, MAJOR FACILITATOR SUPERFAMILY-RELATED"/>
    <property type="match status" value="1"/>
</dbReference>
<organism evidence="9 11">
    <name type="scientific">Mediterraneibacter gnavus</name>
    <name type="common">Ruminococcus gnavus</name>
    <dbReference type="NCBI Taxonomy" id="33038"/>
    <lineage>
        <taxon>Bacteria</taxon>
        <taxon>Bacillati</taxon>
        <taxon>Bacillota</taxon>
        <taxon>Clostridia</taxon>
        <taxon>Lachnospirales</taxon>
        <taxon>Lachnospiraceae</taxon>
        <taxon>Mediterraneibacter</taxon>
    </lineage>
</organism>
<dbReference type="InterPro" id="IPR020846">
    <property type="entry name" value="MFS_dom"/>
</dbReference>
<feature type="transmembrane region" description="Helical" evidence="6">
    <location>
        <begin position="145"/>
        <end position="162"/>
    </location>
</feature>
<evidence type="ECO:0000313" key="10">
    <source>
        <dbReference type="EMBL" id="RGQ69985.1"/>
    </source>
</evidence>
<dbReference type="Gene3D" id="1.20.1250.20">
    <property type="entry name" value="MFS general substrate transporter like domains"/>
    <property type="match status" value="1"/>
</dbReference>
<evidence type="ECO:0000313" key="12">
    <source>
        <dbReference type="Proteomes" id="UP000286137"/>
    </source>
</evidence>
<comment type="subcellular location">
    <subcellularLocation>
        <location evidence="1">Cell membrane</location>
        <topology evidence="1">Multi-pass membrane protein</topology>
    </subcellularLocation>
</comment>
<dbReference type="SUPFAM" id="SSF103473">
    <property type="entry name" value="MFS general substrate transporter"/>
    <property type="match status" value="1"/>
</dbReference>
<evidence type="ECO:0000256" key="2">
    <source>
        <dbReference type="ARBA" id="ARBA00022448"/>
    </source>
</evidence>
<dbReference type="EMBL" id="QRTJ01000006">
    <property type="protein sequence ID" value="RGQ69985.1"/>
    <property type="molecule type" value="Genomic_DNA"/>
</dbReference>
<reference evidence="8" key="4">
    <citation type="submission" date="2020-02" db="EMBL/GenBank/DDBJ databases">
        <authorList>
            <person name="Littmann E."/>
            <person name="Sorbara M."/>
        </authorList>
    </citation>
    <scope>NUCLEOTIDE SEQUENCE</scope>
    <source>
        <strain evidence="8">MSK.15.32</strain>
    </source>
</reference>
<feature type="domain" description="Major facilitator superfamily (MFS) profile" evidence="7">
    <location>
        <begin position="1"/>
        <end position="395"/>
    </location>
</feature>
<dbReference type="PROSITE" id="PS50850">
    <property type="entry name" value="MFS"/>
    <property type="match status" value="1"/>
</dbReference>
<dbReference type="GO" id="GO:0005886">
    <property type="term" value="C:plasma membrane"/>
    <property type="evidence" value="ECO:0007669"/>
    <property type="project" value="UniProtKB-SubCell"/>
</dbReference>
<dbReference type="InterPro" id="IPR053160">
    <property type="entry name" value="MFS_DHA3_Transporter"/>
</dbReference>
<keyword evidence="4 6" id="KW-1133">Transmembrane helix</keyword>
<feature type="transmembrane region" description="Helical" evidence="6">
    <location>
        <begin position="341"/>
        <end position="360"/>
    </location>
</feature>
<keyword evidence="5 6" id="KW-0472">Membrane</keyword>
<feature type="transmembrane region" description="Helical" evidence="6">
    <location>
        <begin position="372"/>
        <end position="390"/>
    </location>
</feature>
<evidence type="ECO:0000259" key="7">
    <source>
        <dbReference type="PROSITE" id="PS50850"/>
    </source>
</evidence>
<feature type="transmembrane region" description="Helical" evidence="6">
    <location>
        <begin position="252"/>
        <end position="274"/>
    </location>
</feature>
<dbReference type="PANTHER" id="PTHR23530">
    <property type="entry name" value="TRANSPORT PROTEIN-RELATED"/>
    <property type="match status" value="1"/>
</dbReference>
<feature type="transmembrane region" description="Helical" evidence="6">
    <location>
        <begin position="281"/>
        <end position="301"/>
    </location>
</feature>
<accession>A0A2N5NLU4</accession>
<feature type="transmembrane region" description="Helical" evidence="6">
    <location>
        <begin position="219"/>
        <end position="240"/>
    </location>
</feature>
<sequence length="401" mass="44581">MRKREEEFGKVKKLYISMMSLFELADKLFGATYVAFMRSQKLSVVQISNLFSIQQILQAVFDYPTGTISDKIGRKRTAGYGFVVWGVGILVYAFAVNFWTFLPAMILMALGLALISGAPSAWLVDQMILHGVYEERSQILPKIDTCVRFFSVAASVASYVLIGVGERMPILTAGSISILAGVLALSKGEDNYGKIQGKNIVYVLRSQAREFGKDRKLRLLSLRTVFCHVPFVAFVLFWQIYATEIIQIKMKYLAFLLLIFMLLLMAGNYAVSIVARKMNTLGTSVVGILISILGFFLLIAFSSIPSFVIGAGLVEFGFGMEQAATRTWMCDHIKSETRSTYSSIFSTVQSLAGFFIMNLLGLLTEWMGVRTAWIVAAVAMGVDIVILVVFSKKYKEDRNVG</sequence>
<evidence type="ECO:0000256" key="3">
    <source>
        <dbReference type="ARBA" id="ARBA00022692"/>
    </source>
</evidence>
<dbReference type="InterPro" id="IPR005829">
    <property type="entry name" value="Sugar_transporter_CS"/>
</dbReference>
<dbReference type="InterPro" id="IPR036259">
    <property type="entry name" value="MFS_trans_sf"/>
</dbReference>
<dbReference type="PROSITE" id="PS00216">
    <property type="entry name" value="SUGAR_TRANSPORT_1"/>
    <property type="match status" value="1"/>
</dbReference>
<reference evidence="10 12" key="2">
    <citation type="submission" date="2018-08" db="EMBL/GenBank/DDBJ databases">
        <title>A genome reference for cultivated species of the human gut microbiota.</title>
        <authorList>
            <person name="Zou Y."/>
            <person name="Xue W."/>
            <person name="Luo G."/>
        </authorList>
    </citation>
    <scope>NUCLEOTIDE SEQUENCE [LARGE SCALE GENOMIC DNA]</scope>
    <source>
        <strain evidence="10 12">AF27-4BH</strain>
    </source>
</reference>
<dbReference type="Proteomes" id="UP001296580">
    <property type="component" value="Unassembled WGS sequence"/>
</dbReference>
<dbReference type="Proteomes" id="UP000234849">
    <property type="component" value="Unassembled WGS sequence"/>
</dbReference>
<dbReference type="EMBL" id="NIHM01000002">
    <property type="protein sequence ID" value="PLT57877.1"/>
    <property type="molecule type" value="Genomic_DNA"/>
</dbReference>
<keyword evidence="2" id="KW-0813">Transport</keyword>
<evidence type="ECO:0000313" key="9">
    <source>
        <dbReference type="EMBL" id="PLT57877.1"/>
    </source>
</evidence>
<comment type="caution">
    <text evidence="9">The sequence shown here is derived from an EMBL/GenBank/DDBJ whole genome shotgun (WGS) entry which is preliminary data.</text>
</comment>
<evidence type="ECO:0000256" key="6">
    <source>
        <dbReference type="SAM" id="Phobius"/>
    </source>
</evidence>
<dbReference type="RefSeq" id="WP_009244052.1">
    <property type="nucleotide sequence ID" value="NZ_CABKQB010000002.1"/>
</dbReference>
<evidence type="ECO:0000256" key="1">
    <source>
        <dbReference type="ARBA" id="ARBA00004651"/>
    </source>
</evidence>
<keyword evidence="3 6" id="KW-0812">Transmembrane</keyword>
<protein>
    <submittedName>
        <fullName evidence="9">MFS transporter</fullName>
    </submittedName>
</protein>
<reference evidence="9 11" key="1">
    <citation type="journal article" date="2017" name="Genome Med.">
        <title>A novel Ruminococcus gnavus clade enriched in inflammatory bowel disease patients.</title>
        <authorList>
            <person name="Hall A.B."/>
            <person name="Yassour M."/>
            <person name="Sauk J."/>
            <person name="Garner A."/>
            <person name="Jiang X."/>
            <person name="Arthur T."/>
            <person name="Lagoudas G.K."/>
            <person name="Vatanen T."/>
            <person name="Fornelos N."/>
            <person name="Wilson R."/>
            <person name="Bertha M."/>
            <person name="Cohen M."/>
            <person name="Garber J."/>
            <person name="Khalili H."/>
            <person name="Gevers D."/>
            <person name="Ananthakrishnan A.N."/>
            <person name="Kugathasan S."/>
            <person name="Lander E.S."/>
            <person name="Blainey P."/>
            <person name="Vlamakis H."/>
            <person name="Xavier R.J."/>
            <person name="Huttenhower C."/>
        </authorList>
    </citation>
    <scope>NUCLEOTIDE SEQUENCE [LARGE SCALE GENOMIC DNA]</scope>
    <source>
        <strain evidence="9 11">RJX1118</strain>
    </source>
</reference>